<dbReference type="InterPro" id="IPR001789">
    <property type="entry name" value="Sig_transdc_resp-reg_receiver"/>
</dbReference>
<keyword evidence="4" id="KW-0805">Transcription regulation</keyword>
<dbReference type="Pfam" id="PF25601">
    <property type="entry name" value="AAA_lid_14"/>
    <property type="match status" value="1"/>
</dbReference>
<keyword evidence="3" id="KW-0067">ATP-binding</keyword>
<evidence type="ECO:0000256" key="4">
    <source>
        <dbReference type="ARBA" id="ARBA00023015"/>
    </source>
</evidence>
<dbReference type="Gene3D" id="3.40.50.2300">
    <property type="match status" value="1"/>
</dbReference>
<dbReference type="PANTHER" id="PTHR32071">
    <property type="entry name" value="TRANSCRIPTIONAL REGULATORY PROTEIN"/>
    <property type="match status" value="1"/>
</dbReference>
<feature type="domain" description="Sigma-54 factor interaction" evidence="7">
    <location>
        <begin position="154"/>
        <end position="387"/>
    </location>
</feature>
<sequence>MNQTNLKDNNETSMQYSLQQALSETNDKTILVVDDDAALREVLAKTLGMENYNVITAEDGTHALDILKTNNNIDIVLSDVQMKPMDGHELLKKCKAIYSDMPVILMTAYGTIENAVHSLHDGAADYLVKPFEHNALIEMIERFISPSVKVDSGLIAVDEKSIQLSQIAKKVAASEATVMITGESGVGKEVVSRFIHEHSARANGPFIAINCAAIPENMLESVLFGYEKGAYTGAYQAKAGKFEQAQGGTLLLDEITEMDLGLQAKLLRVLQEKEVERLGSSKVIELDVRILATTNRDLHQAVVDNQFREDLFYRLNVFPLNILPLKNRKDDILPIANKMLNAHSHIMATSQRGEKNYFSISAQRVLKAHNWPGNIRELDNVIQRALILKTDNIIDDCDIQFEETTHYASNTTESIEQVVESGLNGDLKAREQDLIISALNARTTRKEVAEKLGISPRTLRYKIARMRDAGVALPA</sequence>
<dbReference type="Pfam" id="PF00158">
    <property type="entry name" value="Sigma54_activat"/>
    <property type="match status" value="1"/>
</dbReference>
<keyword evidence="1" id="KW-0597">Phosphoprotein</keyword>
<dbReference type="InterPro" id="IPR003593">
    <property type="entry name" value="AAA+_ATPase"/>
</dbReference>
<dbReference type="FunFam" id="3.40.50.300:FF:000006">
    <property type="entry name" value="DNA-binding transcriptional regulator NtrC"/>
    <property type="match status" value="1"/>
</dbReference>
<reference evidence="9" key="1">
    <citation type="submission" date="2018-06" db="EMBL/GenBank/DDBJ databases">
        <authorList>
            <person name="Zhirakovskaya E."/>
        </authorList>
    </citation>
    <scope>NUCLEOTIDE SEQUENCE</scope>
</reference>
<dbReference type="SUPFAM" id="SSF46689">
    <property type="entry name" value="Homeodomain-like"/>
    <property type="match status" value="1"/>
</dbReference>
<name>A0A3B0WLF3_9ZZZZ</name>
<dbReference type="SUPFAM" id="SSF52172">
    <property type="entry name" value="CheY-like"/>
    <property type="match status" value="1"/>
</dbReference>
<keyword evidence="5" id="KW-0238">DNA-binding</keyword>
<dbReference type="SMART" id="SM00448">
    <property type="entry name" value="REC"/>
    <property type="match status" value="1"/>
</dbReference>
<dbReference type="GO" id="GO:0043565">
    <property type="term" value="F:sequence-specific DNA binding"/>
    <property type="evidence" value="ECO:0007669"/>
    <property type="project" value="InterPro"/>
</dbReference>
<dbReference type="PROSITE" id="PS50045">
    <property type="entry name" value="SIGMA54_INTERACT_4"/>
    <property type="match status" value="1"/>
</dbReference>
<gene>
    <name evidence="9" type="ORF">MNBD_GAMMA05-695</name>
</gene>
<proteinExistence type="predicted"/>
<dbReference type="Pfam" id="PF00072">
    <property type="entry name" value="Response_reg"/>
    <property type="match status" value="1"/>
</dbReference>
<keyword evidence="9" id="KW-0282">Flagellum</keyword>
<organism evidence="9">
    <name type="scientific">hydrothermal vent metagenome</name>
    <dbReference type="NCBI Taxonomy" id="652676"/>
    <lineage>
        <taxon>unclassified sequences</taxon>
        <taxon>metagenomes</taxon>
        <taxon>ecological metagenomes</taxon>
    </lineage>
</organism>
<dbReference type="InterPro" id="IPR009057">
    <property type="entry name" value="Homeodomain-like_sf"/>
</dbReference>
<dbReference type="Gene3D" id="1.10.8.60">
    <property type="match status" value="1"/>
</dbReference>
<dbReference type="PROSITE" id="PS00688">
    <property type="entry name" value="SIGMA54_INTERACT_3"/>
    <property type="match status" value="1"/>
</dbReference>
<dbReference type="PROSITE" id="PS50110">
    <property type="entry name" value="RESPONSE_REGULATORY"/>
    <property type="match status" value="1"/>
</dbReference>
<evidence type="ECO:0000256" key="6">
    <source>
        <dbReference type="ARBA" id="ARBA00023163"/>
    </source>
</evidence>
<evidence type="ECO:0000259" key="8">
    <source>
        <dbReference type="PROSITE" id="PS50110"/>
    </source>
</evidence>
<dbReference type="GO" id="GO:0000160">
    <property type="term" value="P:phosphorelay signal transduction system"/>
    <property type="evidence" value="ECO:0007669"/>
    <property type="project" value="InterPro"/>
</dbReference>
<keyword evidence="2" id="KW-0547">Nucleotide-binding</keyword>
<evidence type="ECO:0000256" key="2">
    <source>
        <dbReference type="ARBA" id="ARBA00022741"/>
    </source>
</evidence>
<evidence type="ECO:0000256" key="5">
    <source>
        <dbReference type="ARBA" id="ARBA00023125"/>
    </source>
</evidence>
<dbReference type="EMBL" id="UOFE01000024">
    <property type="protein sequence ID" value="VAW52182.1"/>
    <property type="molecule type" value="Genomic_DNA"/>
</dbReference>
<dbReference type="InterPro" id="IPR058031">
    <property type="entry name" value="AAA_lid_NorR"/>
</dbReference>
<dbReference type="InterPro" id="IPR025662">
    <property type="entry name" value="Sigma_54_int_dom_ATP-bd_1"/>
</dbReference>
<dbReference type="InterPro" id="IPR002078">
    <property type="entry name" value="Sigma_54_int"/>
</dbReference>
<dbReference type="PANTHER" id="PTHR32071:SF21">
    <property type="entry name" value="TRANSCRIPTIONAL REGULATORY PROTEIN FLGR"/>
    <property type="match status" value="1"/>
</dbReference>
<dbReference type="GO" id="GO:0005524">
    <property type="term" value="F:ATP binding"/>
    <property type="evidence" value="ECO:0007669"/>
    <property type="project" value="UniProtKB-KW"/>
</dbReference>
<dbReference type="CDD" id="cd00009">
    <property type="entry name" value="AAA"/>
    <property type="match status" value="1"/>
</dbReference>
<accession>A0A3B0WLF3</accession>
<keyword evidence="9" id="KW-0969">Cilium</keyword>
<dbReference type="Gene3D" id="3.40.50.300">
    <property type="entry name" value="P-loop containing nucleotide triphosphate hydrolases"/>
    <property type="match status" value="1"/>
</dbReference>
<dbReference type="GO" id="GO:0006355">
    <property type="term" value="P:regulation of DNA-templated transcription"/>
    <property type="evidence" value="ECO:0007669"/>
    <property type="project" value="InterPro"/>
</dbReference>
<feature type="domain" description="Response regulatory" evidence="8">
    <location>
        <begin position="29"/>
        <end position="144"/>
    </location>
</feature>
<protein>
    <submittedName>
        <fullName evidence="9">Flagellar two-component response regulator FleR</fullName>
    </submittedName>
</protein>
<evidence type="ECO:0000256" key="3">
    <source>
        <dbReference type="ARBA" id="ARBA00022840"/>
    </source>
</evidence>
<dbReference type="InterPro" id="IPR025944">
    <property type="entry name" value="Sigma_54_int_dom_CS"/>
</dbReference>
<dbReference type="Pfam" id="PF02954">
    <property type="entry name" value="HTH_8"/>
    <property type="match status" value="1"/>
</dbReference>
<dbReference type="SMART" id="SM00382">
    <property type="entry name" value="AAA"/>
    <property type="match status" value="1"/>
</dbReference>
<dbReference type="InterPro" id="IPR002197">
    <property type="entry name" value="HTH_Fis"/>
</dbReference>
<keyword evidence="6" id="KW-0804">Transcription</keyword>
<evidence type="ECO:0000313" key="9">
    <source>
        <dbReference type="EMBL" id="VAW52182.1"/>
    </source>
</evidence>
<dbReference type="InterPro" id="IPR011006">
    <property type="entry name" value="CheY-like_superfamily"/>
</dbReference>
<dbReference type="AlphaFoldDB" id="A0A3B0WLF3"/>
<evidence type="ECO:0000256" key="1">
    <source>
        <dbReference type="ARBA" id="ARBA00022553"/>
    </source>
</evidence>
<dbReference type="PROSITE" id="PS00675">
    <property type="entry name" value="SIGMA54_INTERACT_1"/>
    <property type="match status" value="1"/>
</dbReference>
<dbReference type="SUPFAM" id="SSF52540">
    <property type="entry name" value="P-loop containing nucleoside triphosphate hydrolases"/>
    <property type="match status" value="1"/>
</dbReference>
<dbReference type="PROSITE" id="PS00676">
    <property type="entry name" value="SIGMA54_INTERACT_2"/>
    <property type="match status" value="1"/>
</dbReference>
<keyword evidence="9" id="KW-0966">Cell projection</keyword>
<dbReference type="InterPro" id="IPR025943">
    <property type="entry name" value="Sigma_54_int_dom_ATP-bd_2"/>
</dbReference>
<dbReference type="Gene3D" id="1.10.10.60">
    <property type="entry name" value="Homeodomain-like"/>
    <property type="match status" value="1"/>
</dbReference>
<dbReference type="InterPro" id="IPR027417">
    <property type="entry name" value="P-loop_NTPase"/>
</dbReference>
<evidence type="ECO:0000259" key="7">
    <source>
        <dbReference type="PROSITE" id="PS50045"/>
    </source>
</evidence>
<dbReference type="FunFam" id="3.40.50.2300:FF:000018">
    <property type="entry name" value="DNA-binding transcriptional regulator NtrC"/>
    <property type="match status" value="1"/>
</dbReference>